<dbReference type="EnsemblPlants" id="AVESA.00010b.r2.7DG1380640.1">
    <property type="protein sequence ID" value="AVESA.00010b.r2.7DG1380640.1.CDS.1"/>
    <property type="gene ID" value="AVESA.00010b.r2.7DG1380640"/>
</dbReference>
<reference evidence="1" key="1">
    <citation type="submission" date="2021-05" db="EMBL/GenBank/DDBJ databases">
        <authorList>
            <person name="Scholz U."/>
            <person name="Mascher M."/>
            <person name="Fiebig A."/>
        </authorList>
    </citation>
    <scope>NUCLEOTIDE SEQUENCE [LARGE SCALE GENOMIC DNA]</scope>
</reference>
<sequence length="204" mass="21352">MGRPEHAYASTIGHGEAMSSPFGPSPPLSGASSPSPLLIPVNAKRISAGRRRHAIFRLICSPFAAVFTTACTRVSAAPNDNQATKRPSLEDLLRMEAPSDQDPKHPVEPDMADLFDDSSWKESAIAVFDFGEGDDTSGTEDEAPPPAISRDQHAAVPGNEQQTATVPADELDLVGVPVAGPGAGAAVPSPTVLMNVERLVLLLP</sequence>
<dbReference type="Proteomes" id="UP001732700">
    <property type="component" value="Chromosome 7D"/>
</dbReference>
<protein>
    <submittedName>
        <fullName evidence="1">Uncharacterized protein</fullName>
    </submittedName>
</protein>
<keyword evidence="2" id="KW-1185">Reference proteome</keyword>
<evidence type="ECO:0000313" key="1">
    <source>
        <dbReference type="EnsemblPlants" id="AVESA.00010b.r2.7DG1380640.1.CDS.1"/>
    </source>
</evidence>
<proteinExistence type="predicted"/>
<evidence type="ECO:0000313" key="2">
    <source>
        <dbReference type="Proteomes" id="UP001732700"/>
    </source>
</evidence>
<name>A0ACD6AHG5_AVESA</name>
<reference evidence="1" key="2">
    <citation type="submission" date="2025-09" db="UniProtKB">
        <authorList>
            <consortium name="EnsemblPlants"/>
        </authorList>
    </citation>
    <scope>IDENTIFICATION</scope>
</reference>
<organism evidence="1 2">
    <name type="scientific">Avena sativa</name>
    <name type="common">Oat</name>
    <dbReference type="NCBI Taxonomy" id="4498"/>
    <lineage>
        <taxon>Eukaryota</taxon>
        <taxon>Viridiplantae</taxon>
        <taxon>Streptophyta</taxon>
        <taxon>Embryophyta</taxon>
        <taxon>Tracheophyta</taxon>
        <taxon>Spermatophyta</taxon>
        <taxon>Magnoliopsida</taxon>
        <taxon>Liliopsida</taxon>
        <taxon>Poales</taxon>
        <taxon>Poaceae</taxon>
        <taxon>BOP clade</taxon>
        <taxon>Pooideae</taxon>
        <taxon>Poodae</taxon>
        <taxon>Poeae</taxon>
        <taxon>Poeae Chloroplast Group 1 (Aveneae type)</taxon>
        <taxon>Aveninae</taxon>
        <taxon>Avena</taxon>
    </lineage>
</organism>
<accession>A0ACD6AHG5</accession>